<dbReference type="Proteomes" id="UP000663882">
    <property type="component" value="Unassembled WGS sequence"/>
</dbReference>
<organism evidence="3 4">
    <name type="scientific">Rotaria sordida</name>
    <dbReference type="NCBI Taxonomy" id="392033"/>
    <lineage>
        <taxon>Eukaryota</taxon>
        <taxon>Metazoa</taxon>
        <taxon>Spiralia</taxon>
        <taxon>Gnathifera</taxon>
        <taxon>Rotifera</taxon>
        <taxon>Eurotatoria</taxon>
        <taxon>Bdelloidea</taxon>
        <taxon>Philodinida</taxon>
        <taxon>Philodinidae</taxon>
        <taxon>Rotaria</taxon>
    </lineage>
</organism>
<evidence type="ECO:0000313" key="4">
    <source>
        <dbReference type="Proteomes" id="UP000663889"/>
    </source>
</evidence>
<comment type="similarity">
    <text evidence="1">Belongs to the cornifelin family.</text>
</comment>
<dbReference type="Proteomes" id="UP000663889">
    <property type="component" value="Unassembled WGS sequence"/>
</dbReference>
<comment type="caution">
    <text evidence="3">The sequence shown here is derived from an EMBL/GenBank/DDBJ whole genome shotgun (WGS) entry which is preliminary data.</text>
</comment>
<dbReference type="NCBIfam" id="TIGR01571">
    <property type="entry name" value="A_thal_Cys_rich"/>
    <property type="match status" value="1"/>
</dbReference>
<reference evidence="3" key="1">
    <citation type="submission" date="2021-02" db="EMBL/GenBank/DDBJ databases">
        <authorList>
            <person name="Nowell W R."/>
        </authorList>
    </citation>
    <scope>NUCLEOTIDE SEQUENCE</scope>
</reference>
<name>A0A813UQV6_9BILA</name>
<evidence type="ECO:0000313" key="2">
    <source>
        <dbReference type="EMBL" id="CAF0782107.1"/>
    </source>
</evidence>
<gene>
    <name evidence="2" type="ORF">RFH988_LOCUS2960</name>
    <name evidence="3" type="ORF">SEV965_LOCUS1901</name>
</gene>
<dbReference type="OrthoDB" id="1045822at2759"/>
<dbReference type="AlphaFoldDB" id="A0A813UQV6"/>
<dbReference type="PANTHER" id="PTHR15907">
    <property type="entry name" value="DUF614 FAMILY PROTEIN-RELATED"/>
    <property type="match status" value="1"/>
</dbReference>
<dbReference type="EMBL" id="CAJNOO010000067">
    <property type="protein sequence ID" value="CAF0782107.1"/>
    <property type="molecule type" value="Genomic_DNA"/>
</dbReference>
<evidence type="ECO:0000313" key="3">
    <source>
        <dbReference type="EMBL" id="CAF0826747.1"/>
    </source>
</evidence>
<proteinExistence type="inferred from homology"/>
<sequence>MSENNEWNEELFGCCDDCGICCYGFCCPACLFGSNAKQLDGSNCLVMCCVYGMLQNAGQYWLPHYFKREKLRRIYGLREGSTCGDVPATLCCGPCALCQEAREMKSRDHNANTNRSRGYHQTTNLTVTFQRPTAKQPPLWKPDATTF</sequence>
<protein>
    <submittedName>
        <fullName evidence="3">Uncharacterized protein</fullName>
    </submittedName>
</protein>
<dbReference type="EMBL" id="CAJNOU010000039">
    <property type="protein sequence ID" value="CAF0826747.1"/>
    <property type="molecule type" value="Genomic_DNA"/>
</dbReference>
<evidence type="ECO:0000256" key="1">
    <source>
        <dbReference type="ARBA" id="ARBA00009024"/>
    </source>
</evidence>
<dbReference type="InterPro" id="IPR006461">
    <property type="entry name" value="PLAC_motif_containing"/>
</dbReference>
<accession>A0A813UQV6</accession>
<dbReference type="Pfam" id="PF04749">
    <property type="entry name" value="PLAC8"/>
    <property type="match status" value="1"/>
</dbReference>